<keyword evidence="2" id="KW-1185">Reference proteome</keyword>
<organism evidence="1 2">
    <name type="scientific">Pedobacter segetis</name>
    <dbReference type="NCBI Taxonomy" id="2793069"/>
    <lineage>
        <taxon>Bacteria</taxon>
        <taxon>Pseudomonadati</taxon>
        <taxon>Bacteroidota</taxon>
        <taxon>Sphingobacteriia</taxon>
        <taxon>Sphingobacteriales</taxon>
        <taxon>Sphingobacteriaceae</taxon>
        <taxon>Pedobacter</taxon>
    </lineage>
</organism>
<sequence length="79" mass="8970">MRKFKGYFGRNNNSSKIASQQEEFGRFNTPPTGGCIFFCYLLGGKSKKSLPEKQAEMSFLSLKQNLHRVLVKGKSCLFD</sequence>
<protein>
    <submittedName>
        <fullName evidence="1">Uncharacterized protein</fullName>
    </submittedName>
</protein>
<reference evidence="1 2" key="1">
    <citation type="submission" date="2020-12" db="EMBL/GenBank/DDBJ databases">
        <title>Bacterial novel species Pedobacter sp. SD-b isolated from soil.</title>
        <authorList>
            <person name="Jung H.-Y."/>
        </authorList>
    </citation>
    <scope>NUCLEOTIDE SEQUENCE [LARGE SCALE GENOMIC DNA]</scope>
    <source>
        <strain evidence="1 2">SD-b</strain>
    </source>
</reference>
<accession>A0ABS1BJR4</accession>
<name>A0ABS1BJR4_9SPHI</name>
<proteinExistence type="predicted"/>
<dbReference type="EMBL" id="JAEHFY010000006">
    <property type="protein sequence ID" value="MBK0382449.1"/>
    <property type="molecule type" value="Genomic_DNA"/>
</dbReference>
<dbReference type="RefSeq" id="WP_200585222.1">
    <property type="nucleotide sequence ID" value="NZ_JAEHFY010000006.1"/>
</dbReference>
<evidence type="ECO:0000313" key="1">
    <source>
        <dbReference type="EMBL" id="MBK0382449.1"/>
    </source>
</evidence>
<evidence type="ECO:0000313" key="2">
    <source>
        <dbReference type="Proteomes" id="UP000660024"/>
    </source>
</evidence>
<comment type="caution">
    <text evidence="1">The sequence shown here is derived from an EMBL/GenBank/DDBJ whole genome shotgun (WGS) entry which is preliminary data.</text>
</comment>
<dbReference type="Proteomes" id="UP000660024">
    <property type="component" value="Unassembled WGS sequence"/>
</dbReference>
<gene>
    <name evidence="1" type="ORF">I5M32_05690</name>
</gene>